<evidence type="ECO:0000313" key="1">
    <source>
        <dbReference type="EMBL" id="CAG8649939.1"/>
    </source>
</evidence>
<evidence type="ECO:0000313" key="2">
    <source>
        <dbReference type="Proteomes" id="UP000789702"/>
    </source>
</evidence>
<gene>
    <name evidence="1" type="ORF">DHETER_LOCUS9246</name>
</gene>
<dbReference type="Proteomes" id="UP000789702">
    <property type="component" value="Unassembled WGS sequence"/>
</dbReference>
<protein>
    <submittedName>
        <fullName evidence="1">1040_t:CDS:1</fullName>
    </submittedName>
</protein>
<keyword evidence="2" id="KW-1185">Reference proteome</keyword>
<accession>A0ACA9NDW2</accession>
<proteinExistence type="predicted"/>
<organism evidence="1 2">
    <name type="scientific">Dentiscutata heterogama</name>
    <dbReference type="NCBI Taxonomy" id="1316150"/>
    <lineage>
        <taxon>Eukaryota</taxon>
        <taxon>Fungi</taxon>
        <taxon>Fungi incertae sedis</taxon>
        <taxon>Mucoromycota</taxon>
        <taxon>Glomeromycotina</taxon>
        <taxon>Glomeromycetes</taxon>
        <taxon>Diversisporales</taxon>
        <taxon>Gigasporaceae</taxon>
        <taxon>Dentiscutata</taxon>
    </lineage>
</organism>
<reference evidence="1" key="1">
    <citation type="submission" date="2021-06" db="EMBL/GenBank/DDBJ databases">
        <authorList>
            <person name="Kallberg Y."/>
            <person name="Tangrot J."/>
            <person name="Rosling A."/>
        </authorList>
    </citation>
    <scope>NUCLEOTIDE SEQUENCE</scope>
    <source>
        <strain evidence="1">IL203A</strain>
    </source>
</reference>
<name>A0ACA9NDW2_9GLOM</name>
<feature type="non-terminal residue" evidence="1">
    <location>
        <position position="42"/>
    </location>
</feature>
<comment type="caution">
    <text evidence="1">The sequence shown here is derived from an EMBL/GenBank/DDBJ whole genome shotgun (WGS) entry which is preliminary data.</text>
</comment>
<dbReference type="EMBL" id="CAJVPU010015960">
    <property type="protein sequence ID" value="CAG8649939.1"/>
    <property type="molecule type" value="Genomic_DNA"/>
</dbReference>
<sequence>MEKYALWARQHSPLLLQVTTTNPLESYYSEFKKTTSKQHKFI</sequence>